<dbReference type="Proteomes" id="UP000318065">
    <property type="component" value="Chromosome"/>
</dbReference>
<dbReference type="AlphaFoldDB" id="A0A510HEI6"/>
<keyword evidence="3" id="KW-1185">Reference proteome</keyword>
<feature type="region of interest" description="Disordered" evidence="1">
    <location>
        <begin position="53"/>
        <end position="74"/>
    </location>
</feature>
<sequence>MHDGQEGAALRQLLEDAGFRRVERGSGKVYWEEPESGRLLSEEAAVKRLRKEGERRLREAGWEPSGSEEGYWSSPESGRLYPWYAALGLLNAGESP</sequence>
<organism evidence="2 3">
    <name type="scientific">Rubrobacter xylanophilus</name>
    <dbReference type="NCBI Taxonomy" id="49319"/>
    <lineage>
        <taxon>Bacteria</taxon>
        <taxon>Bacillati</taxon>
        <taxon>Actinomycetota</taxon>
        <taxon>Rubrobacteria</taxon>
        <taxon>Rubrobacterales</taxon>
        <taxon>Rubrobacteraceae</taxon>
        <taxon>Rubrobacter</taxon>
    </lineage>
</organism>
<dbReference type="EMBL" id="AP019791">
    <property type="protein sequence ID" value="BBL78339.1"/>
    <property type="molecule type" value="Genomic_DNA"/>
</dbReference>
<evidence type="ECO:0000256" key="1">
    <source>
        <dbReference type="SAM" id="MobiDB-lite"/>
    </source>
</evidence>
<dbReference type="OrthoDB" id="9844922at2"/>
<reference evidence="2" key="1">
    <citation type="journal article" date="2019" name="Microbiol. Resour. Announc.">
        <title>Complete Genome Sequence of Rubrobacter xylanophilus Strain AA3-22, Isolated from Arima Onsen in Japan.</title>
        <authorList>
            <person name="Tomariguchi N."/>
            <person name="Miyazaki K."/>
        </authorList>
    </citation>
    <scope>NUCLEOTIDE SEQUENCE [LARGE SCALE GENOMIC DNA]</scope>
    <source>
        <strain evidence="2">AA3-22</strain>
    </source>
</reference>
<evidence type="ECO:0000313" key="2">
    <source>
        <dbReference type="EMBL" id="BBL78339.1"/>
    </source>
</evidence>
<evidence type="ECO:0000313" key="3">
    <source>
        <dbReference type="Proteomes" id="UP000318065"/>
    </source>
</evidence>
<proteinExistence type="predicted"/>
<protein>
    <submittedName>
        <fullName evidence="2">Uncharacterized protein</fullName>
    </submittedName>
</protein>
<gene>
    <name evidence="2" type="ORF">RxyAA322_01930</name>
</gene>
<accession>A0A510HEI6</accession>
<dbReference type="RefSeq" id="WP_143526492.1">
    <property type="nucleotide sequence ID" value="NZ_AP019791.1"/>
</dbReference>
<name>A0A510HEI6_9ACTN</name>